<dbReference type="EMBL" id="GBXM01021110">
    <property type="protein sequence ID" value="JAH87467.1"/>
    <property type="molecule type" value="Transcribed_RNA"/>
</dbReference>
<organism evidence="1">
    <name type="scientific">Anguilla anguilla</name>
    <name type="common">European freshwater eel</name>
    <name type="synonym">Muraena anguilla</name>
    <dbReference type="NCBI Taxonomy" id="7936"/>
    <lineage>
        <taxon>Eukaryota</taxon>
        <taxon>Metazoa</taxon>
        <taxon>Chordata</taxon>
        <taxon>Craniata</taxon>
        <taxon>Vertebrata</taxon>
        <taxon>Euteleostomi</taxon>
        <taxon>Actinopterygii</taxon>
        <taxon>Neopterygii</taxon>
        <taxon>Teleostei</taxon>
        <taxon>Anguilliformes</taxon>
        <taxon>Anguillidae</taxon>
        <taxon>Anguilla</taxon>
    </lineage>
</organism>
<reference evidence="1" key="2">
    <citation type="journal article" date="2015" name="Fish Shellfish Immunol.">
        <title>Early steps in the European eel (Anguilla anguilla)-Vibrio vulnificus interaction in the gills: Role of the RtxA13 toxin.</title>
        <authorList>
            <person name="Callol A."/>
            <person name="Pajuelo D."/>
            <person name="Ebbesson L."/>
            <person name="Teles M."/>
            <person name="MacKenzie S."/>
            <person name="Amaro C."/>
        </authorList>
    </citation>
    <scope>NUCLEOTIDE SEQUENCE</scope>
</reference>
<sequence length="54" mass="6392">MKVMSISFIVMPQERKKRKKNNLVEETLKHRDTSMTVPLPKAGIQKVIREYYTV</sequence>
<protein>
    <submittedName>
        <fullName evidence="1">Uncharacterized protein</fullName>
    </submittedName>
</protein>
<accession>A0A0E9WAU9</accession>
<reference evidence="1" key="1">
    <citation type="submission" date="2014-11" db="EMBL/GenBank/DDBJ databases">
        <authorList>
            <person name="Amaro Gonzalez C."/>
        </authorList>
    </citation>
    <scope>NUCLEOTIDE SEQUENCE</scope>
</reference>
<name>A0A0E9WAU9_ANGAN</name>
<proteinExistence type="predicted"/>
<evidence type="ECO:0000313" key="1">
    <source>
        <dbReference type="EMBL" id="JAH87467.1"/>
    </source>
</evidence>
<dbReference type="AlphaFoldDB" id="A0A0E9WAU9"/>